<dbReference type="GO" id="GO:0016020">
    <property type="term" value="C:membrane"/>
    <property type="evidence" value="ECO:0007669"/>
    <property type="project" value="UniProtKB-SubCell"/>
</dbReference>
<dbReference type="PANTHER" id="PTHR47804:SF3">
    <property type="entry name" value="PROTEIN BRE4"/>
    <property type="match status" value="1"/>
</dbReference>
<keyword evidence="4 5" id="KW-0472">Membrane</keyword>
<evidence type="ECO:0000256" key="4">
    <source>
        <dbReference type="ARBA" id="ARBA00023136"/>
    </source>
</evidence>
<dbReference type="InParanoid" id="A0A136IXX7"/>
<organism evidence="7 8">
    <name type="scientific">Microdochium bolleyi</name>
    <dbReference type="NCBI Taxonomy" id="196109"/>
    <lineage>
        <taxon>Eukaryota</taxon>
        <taxon>Fungi</taxon>
        <taxon>Dikarya</taxon>
        <taxon>Ascomycota</taxon>
        <taxon>Pezizomycotina</taxon>
        <taxon>Sordariomycetes</taxon>
        <taxon>Xylariomycetidae</taxon>
        <taxon>Xylariales</taxon>
        <taxon>Microdochiaceae</taxon>
        <taxon>Microdochium</taxon>
    </lineage>
</organism>
<feature type="transmembrane region" description="Helical" evidence="5">
    <location>
        <begin position="681"/>
        <end position="700"/>
    </location>
</feature>
<feature type="transmembrane region" description="Helical" evidence="5">
    <location>
        <begin position="149"/>
        <end position="167"/>
    </location>
</feature>
<feature type="transmembrane region" description="Helical" evidence="5">
    <location>
        <begin position="68"/>
        <end position="87"/>
    </location>
</feature>
<evidence type="ECO:0000256" key="1">
    <source>
        <dbReference type="ARBA" id="ARBA00004141"/>
    </source>
</evidence>
<comment type="subcellular location">
    <subcellularLocation>
        <location evidence="1">Membrane</location>
        <topology evidence="1">Multi-pass membrane protein</topology>
    </subcellularLocation>
</comment>
<dbReference type="PANTHER" id="PTHR47804">
    <property type="entry name" value="60S RIBOSOMAL PROTEIN L19"/>
    <property type="match status" value="1"/>
</dbReference>
<dbReference type="EMBL" id="KQ964254">
    <property type="protein sequence ID" value="KXJ89728.1"/>
    <property type="molecule type" value="Genomic_DNA"/>
</dbReference>
<feature type="transmembrane region" description="Helical" evidence="5">
    <location>
        <begin position="706"/>
        <end position="731"/>
    </location>
</feature>
<dbReference type="InterPro" id="IPR049453">
    <property type="entry name" value="Memb_transporter_dom"/>
</dbReference>
<dbReference type="OrthoDB" id="1924968at2759"/>
<reference evidence="8" key="1">
    <citation type="submission" date="2016-02" db="EMBL/GenBank/DDBJ databases">
        <title>Draft genome sequence of Microdochium bolleyi, a fungal endophyte of beachgrass.</title>
        <authorList>
            <consortium name="DOE Joint Genome Institute"/>
            <person name="David A.S."/>
            <person name="May G."/>
            <person name="Haridas S."/>
            <person name="Lim J."/>
            <person name="Wang M."/>
            <person name="Labutti K."/>
            <person name="Lipzen A."/>
            <person name="Barry K."/>
            <person name="Grigoriev I.V."/>
        </authorList>
    </citation>
    <scope>NUCLEOTIDE SEQUENCE [LARGE SCALE GENOMIC DNA]</scope>
    <source>
        <strain evidence="8">J235TASD1</strain>
    </source>
</reference>
<evidence type="ECO:0000256" key="3">
    <source>
        <dbReference type="ARBA" id="ARBA00022989"/>
    </source>
</evidence>
<evidence type="ECO:0000259" key="6">
    <source>
        <dbReference type="Pfam" id="PF13515"/>
    </source>
</evidence>
<name>A0A136IXX7_9PEZI</name>
<dbReference type="PRINTS" id="PR02047">
    <property type="entry name" value="BREFELDNASP4"/>
</dbReference>
<dbReference type="InterPro" id="IPR023244">
    <property type="entry name" value="Brefeldin_A-sensitivity_4"/>
</dbReference>
<dbReference type="FunCoup" id="A0A136IXX7">
    <property type="interactions" value="8"/>
</dbReference>
<protein>
    <recommendedName>
        <fullName evidence="6">Integral membrane bound transporter domain-containing protein</fullName>
    </recommendedName>
</protein>
<keyword evidence="8" id="KW-1185">Reference proteome</keyword>
<evidence type="ECO:0000313" key="7">
    <source>
        <dbReference type="EMBL" id="KXJ89728.1"/>
    </source>
</evidence>
<feature type="domain" description="Integral membrane bound transporter" evidence="6">
    <location>
        <begin position="601"/>
        <end position="725"/>
    </location>
</feature>
<dbReference type="Pfam" id="PF13515">
    <property type="entry name" value="FUSC_2"/>
    <property type="match status" value="1"/>
</dbReference>
<dbReference type="InterPro" id="IPR052430">
    <property type="entry name" value="IVT-Associated"/>
</dbReference>
<accession>A0A136IXX7</accession>
<dbReference type="Proteomes" id="UP000070501">
    <property type="component" value="Unassembled WGS sequence"/>
</dbReference>
<dbReference type="AlphaFoldDB" id="A0A136IXX7"/>
<evidence type="ECO:0000256" key="5">
    <source>
        <dbReference type="SAM" id="Phobius"/>
    </source>
</evidence>
<gene>
    <name evidence="7" type="ORF">Micbo1qcDRAFT_136774</name>
</gene>
<feature type="transmembrane region" description="Helical" evidence="5">
    <location>
        <begin position="117"/>
        <end position="137"/>
    </location>
</feature>
<dbReference type="STRING" id="196109.A0A136IXX7"/>
<keyword evidence="2 5" id="KW-0812">Transmembrane</keyword>
<evidence type="ECO:0000256" key="2">
    <source>
        <dbReference type="ARBA" id="ARBA00022692"/>
    </source>
</evidence>
<proteinExistence type="predicted"/>
<evidence type="ECO:0000313" key="8">
    <source>
        <dbReference type="Proteomes" id="UP000070501"/>
    </source>
</evidence>
<keyword evidence="3 5" id="KW-1133">Transmembrane helix</keyword>
<sequence length="968" mass="107965">MRDNFFDAIFEAPTHHDPEELSRQAFLTLPQAFRKRDPLSLSGFLPKQWRETKGVIRRVATTRAGIKLLKSFLAFYIAYLLCLVPRVRDALGDYYYIVTVSTILGHPGRVVGAQIDGAIQTTVGAATGLGWGALGLWLSTSTTTARDGYGGVLATFLFLYIFVIAFIRSYYIRTYQGIICAGIAIAYTCLADVSGSDVSWAKLLDFAIPWTLGQAIALFVCCSISPDAGARPLAIALHQAFEVMLDGLVVAGSDHRRMRRRLAQTFVNLSQAYRDLILEISITHFNPKDVEDLRNLLQNVLRSQISLQNETRLYESLGQSAGIGARPILDEFVINVDLGPNPVERSEELELMKFVASYLADPTDTLLAAMKRALHSCDAVLMDMSGLRQYLGPPQDISNDVAGALVALRRSIIDFSRCQDSVLSNDRLPASYGGLPELVKLFAFCRPVHQTASAIEALLVKVNNMQQRKSRYPTFHWPSYPLSRCLYRNNAQVRHDRGGVTAGAYFRSFNDIAELIQKIKSRTFQPLPREQHAANGAHNEGHATMIAEELEDEDMSKKMKLRYGLWSGLHKLQGFQSRFGLKTAAATALLSVPAWLPDGSDWWNTYEAWWAVVMVWLIMGPRNGGNIQDLFMRSFCVVLGAAWAGVAYVAGQGNPYVMAVFCLLYMPPMLYRYTQSSHPRSGLVGCLAFTIISLALVTAPEGASHVSIAAVRGAVMVVGVVASILMNWILWPFIARHELRKGISAMEFYTSIIYRSIVSKYVYYEAGKEPTQEDIEASEQLEGRLREGFVRLRQLLGLTRHEVRLRAPFDPLPYSGLIDASERFFEHVVALRQASLFYHPRFLRDNADAAAALLPYRRDAIAAILTNLYVLSGALLAGRKVPKYLPSAAGARAQLLKRSRELQSSIENDEEIAKEEKVESRKWAQIYSYSYNESLTGCVEQVKELEKYTKAIVGEQGFDRGFVSTSPM</sequence>